<evidence type="ECO:0000256" key="4">
    <source>
        <dbReference type="ARBA" id="ARBA00022692"/>
    </source>
</evidence>
<dbReference type="InterPro" id="IPR032816">
    <property type="entry name" value="VTT_dom"/>
</dbReference>
<feature type="transmembrane region" description="Helical" evidence="7">
    <location>
        <begin position="26"/>
        <end position="47"/>
    </location>
</feature>
<dbReference type="GO" id="GO:0005886">
    <property type="term" value="C:plasma membrane"/>
    <property type="evidence" value="ECO:0007669"/>
    <property type="project" value="UniProtKB-SubCell"/>
</dbReference>
<evidence type="ECO:0000259" key="8">
    <source>
        <dbReference type="Pfam" id="PF09335"/>
    </source>
</evidence>
<dbReference type="GeneID" id="300265947"/>
<protein>
    <submittedName>
        <fullName evidence="9">DedA family protein</fullName>
    </submittedName>
    <submittedName>
        <fullName evidence="10">Membrane protein</fullName>
    </submittedName>
</protein>
<sequence>MDFNPIDLILHLDVYLEMLVSNYGSWIYFILFLVIFCETGLVVMPFLPGDSLLFIAGAICATGGMDPWLLGSLLAFAAVAGDSTNYVIGRTLGEKLFSRPNSKIFRRDYLERTQAFYALHGGKTITLARFLPIIRTFAPFVAGIGRMHYLRFLGFSVLGTFLWVGGLVTLGYFFGNVPFIKQHLSMLVIAIIAISLLPMVISMVSRRLRPSPSRSEIG</sequence>
<feature type="transmembrane region" description="Helical" evidence="7">
    <location>
        <begin position="152"/>
        <end position="174"/>
    </location>
</feature>
<reference evidence="9 12" key="2">
    <citation type="submission" date="2020-10" db="EMBL/GenBank/DDBJ databases">
        <title>Genome sequences of Pseudomonas isolates.</title>
        <authorList>
            <person name="Wessels L."/>
            <person name="Reich F."/>
            <person name="Hammerl J."/>
        </authorList>
    </citation>
    <scope>NUCLEOTIDE SEQUENCE [LARGE SCALE GENOMIC DNA]</scope>
    <source>
        <strain evidence="9 12">20-MO00624-0</strain>
    </source>
</reference>
<proteinExistence type="inferred from homology"/>
<dbReference type="PANTHER" id="PTHR30353:SF0">
    <property type="entry name" value="TRANSMEMBRANE PROTEIN"/>
    <property type="match status" value="1"/>
</dbReference>
<dbReference type="Pfam" id="PF09335">
    <property type="entry name" value="VTT_dom"/>
    <property type="match status" value="1"/>
</dbReference>
<evidence type="ECO:0000313" key="11">
    <source>
        <dbReference type="Proteomes" id="UP000250443"/>
    </source>
</evidence>
<evidence type="ECO:0000313" key="9">
    <source>
        <dbReference type="EMBL" id="MBF8639797.1"/>
    </source>
</evidence>
<evidence type="ECO:0000256" key="6">
    <source>
        <dbReference type="ARBA" id="ARBA00023136"/>
    </source>
</evidence>
<dbReference type="NCBIfam" id="NF008102">
    <property type="entry name" value="PRK10847.1"/>
    <property type="match status" value="1"/>
</dbReference>
<feature type="transmembrane region" description="Helical" evidence="7">
    <location>
        <begin position="53"/>
        <end position="80"/>
    </location>
</feature>
<name>A0A2X2CNX2_PSELU</name>
<evidence type="ECO:0000256" key="1">
    <source>
        <dbReference type="ARBA" id="ARBA00004651"/>
    </source>
</evidence>
<evidence type="ECO:0000256" key="2">
    <source>
        <dbReference type="ARBA" id="ARBA00010792"/>
    </source>
</evidence>
<feature type="domain" description="VTT" evidence="8">
    <location>
        <begin position="47"/>
        <end position="172"/>
    </location>
</feature>
<keyword evidence="3 7" id="KW-1003">Cell membrane</keyword>
<dbReference type="Proteomes" id="UP000250443">
    <property type="component" value="Unassembled WGS sequence"/>
</dbReference>
<evidence type="ECO:0000256" key="3">
    <source>
        <dbReference type="ARBA" id="ARBA00022475"/>
    </source>
</evidence>
<reference evidence="10 11" key="1">
    <citation type="submission" date="2018-06" db="EMBL/GenBank/DDBJ databases">
        <authorList>
            <consortium name="Pathogen Informatics"/>
            <person name="Doyle S."/>
        </authorList>
    </citation>
    <scope>NUCLEOTIDE SEQUENCE [LARGE SCALE GENOMIC DNA]</scope>
    <source>
        <strain evidence="10 11">NCTC11842</strain>
    </source>
</reference>
<comment type="similarity">
    <text evidence="2 7">Belongs to the DedA family.</text>
</comment>
<organism evidence="10 11">
    <name type="scientific">Pseudomonas luteola</name>
    <dbReference type="NCBI Taxonomy" id="47886"/>
    <lineage>
        <taxon>Bacteria</taxon>
        <taxon>Pseudomonadati</taxon>
        <taxon>Pseudomonadota</taxon>
        <taxon>Gammaproteobacteria</taxon>
        <taxon>Pseudomonadales</taxon>
        <taxon>Pseudomonadaceae</taxon>
        <taxon>Pseudomonas</taxon>
    </lineage>
</organism>
<evidence type="ECO:0000313" key="10">
    <source>
        <dbReference type="EMBL" id="SPZ01785.1"/>
    </source>
</evidence>
<keyword evidence="5 7" id="KW-1133">Transmembrane helix</keyword>
<dbReference type="PANTHER" id="PTHR30353">
    <property type="entry name" value="INNER MEMBRANE PROTEIN DEDA-RELATED"/>
    <property type="match status" value="1"/>
</dbReference>
<dbReference type="EMBL" id="JADMCD010000001">
    <property type="protein sequence ID" value="MBF8639797.1"/>
    <property type="molecule type" value="Genomic_DNA"/>
</dbReference>
<dbReference type="InterPro" id="IPR032818">
    <property type="entry name" value="DedA-like"/>
</dbReference>
<comment type="subcellular location">
    <subcellularLocation>
        <location evidence="1 7">Cell membrane</location>
        <topology evidence="1 7">Multi-pass membrane protein</topology>
    </subcellularLocation>
</comment>
<evidence type="ECO:0000256" key="5">
    <source>
        <dbReference type="ARBA" id="ARBA00022989"/>
    </source>
</evidence>
<evidence type="ECO:0000256" key="7">
    <source>
        <dbReference type="RuleBase" id="RU367016"/>
    </source>
</evidence>
<evidence type="ECO:0000313" key="12">
    <source>
        <dbReference type="Proteomes" id="UP000626180"/>
    </source>
</evidence>
<keyword evidence="6 7" id="KW-0472">Membrane</keyword>
<dbReference type="EMBL" id="UAUF01000005">
    <property type="protein sequence ID" value="SPZ01785.1"/>
    <property type="molecule type" value="Genomic_DNA"/>
</dbReference>
<gene>
    <name evidence="10" type="primary">dedA_1</name>
    <name evidence="9" type="ORF">IRZ65_03730</name>
    <name evidence="10" type="ORF">NCTC11842_00579</name>
</gene>
<accession>A0A2X2CNX2</accession>
<dbReference type="AlphaFoldDB" id="A0A2X2CNX2"/>
<feature type="transmembrane region" description="Helical" evidence="7">
    <location>
        <begin position="186"/>
        <end position="204"/>
    </location>
</feature>
<dbReference type="InterPro" id="IPR058127">
    <property type="entry name" value="DedA"/>
</dbReference>
<dbReference type="Proteomes" id="UP000626180">
    <property type="component" value="Unassembled WGS sequence"/>
</dbReference>
<dbReference type="RefSeq" id="WP_010796893.1">
    <property type="nucleotide sequence ID" value="NZ_CP044086.1"/>
</dbReference>
<keyword evidence="4 7" id="KW-0812">Transmembrane</keyword>
<keyword evidence="12" id="KW-1185">Reference proteome</keyword>